<evidence type="ECO:0000313" key="2">
    <source>
        <dbReference type="EMBL" id="KAK7262059.1"/>
    </source>
</evidence>
<keyword evidence="3" id="KW-1185">Reference proteome</keyword>
<dbReference type="EMBL" id="JAYKXN010000008">
    <property type="protein sequence ID" value="KAK7262059.1"/>
    <property type="molecule type" value="Genomic_DNA"/>
</dbReference>
<keyword evidence="1" id="KW-0175">Coiled coil</keyword>
<dbReference type="Gene3D" id="1.20.5.170">
    <property type="match status" value="1"/>
</dbReference>
<dbReference type="Proteomes" id="UP001359559">
    <property type="component" value="Unassembled WGS sequence"/>
</dbReference>
<evidence type="ECO:0000256" key="1">
    <source>
        <dbReference type="SAM" id="Coils"/>
    </source>
</evidence>
<dbReference type="GO" id="GO:0003700">
    <property type="term" value="F:DNA-binding transcription factor activity"/>
    <property type="evidence" value="ECO:0007669"/>
    <property type="project" value="InterPro"/>
</dbReference>
<accession>A0AAN9I1X5</accession>
<protein>
    <recommendedName>
        <fullName evidence="4">BZIP domain-containing protein</fullName>
    </recommendedName>
</protein>
<evidence type="ECO:0000313" key="3">
    <source>
        <dbReference type="Proteomes" id="UP001359559"/>
    </source>
</evidence>
<name>A0AAN9I1X5_CLITE</name>
<reference evidence="2 3" key="1">
    <citation type="submission" date="2024-01" db="EMBL/GenBank/DDBJ databases">
        <title>The genomes of 5 underutilized Papilionoideae crops provide insights into root nodulation and disease resistance.</title>
        <authorList>
            <person name="Yuan L."/>
        </authorList>
    </citation>
    <scope>NUCLEOTIDE SEQUENCE [LARGE SCALE GENOMIC DNA]</scope>
    <source>
        <strain evidence="2">LY-2023</strain>
        <tissue evidence="2">Leaf</tissue>
    </source>
</reference>
<feature type="coiled-coil region" evidence="1">
    <location>
        <begin position="104"/>
        <end position="138"/>
    </location>
</feature>
<organism evidence="2 3">
    <name type="scientific">Clitoria ternatea</name>
    <name type="common">Butterfly pea</name>
    <dbReference type="NCBI Taxonomy" id="43366"/>
    <lineage>
        <taxon>Eukaryota</taxon>
        <taxon>Viridiplantae</taxon>
        <taxon>Streptophyta</taxon>
        <taxon>Embryophyta</taxon>
        <taxon>Tracheophyta</taxon>
        <taxon>Spermatophyta</taxon>
        <taxon>Magnoliopsida</taxon>
        <taxon>eudicotyledons</taxon>
        <taxon>Gunneridae</taxon>
        <taxon>Pentapetalae</taxon>
        <taxon>rosids</taxon>
        <taxon>fabids</taxon>
        <taxon>Fabales</taxon>
        <taxon>Fabaceae</taxon>
        <taxon>Papilionoideae</taxon>
        <taxon>50 kb inversion clade</taxon>
        <taxon>NPAAA clade</taxon>
        <taxon>indigoferoid/millettioid clade</taxon>
        <taxon>Phaseoleae</taxon>
        <taxon>Clitoria</taxon>
    </lineage>
</organism>
<dbReference type="InterPro" id="IPR046347">
    <property type="entry name" value="bZIP_sf"/>
</dbReference>
<dbReference type="AlphaFoldDB" id="A0AAN9I1X5"/>
<gene>
    <name evidence="2" type="ORF">RJT34_29619</name>
</gene>
<sequence length="141" mass="16576">MEDDLVSDYELYDCIFDFAFLNKFFTNGTDNNTPENIIDLDSLLVCNASVSDNTLDVVKHFDVNQPHQHNPKGEAATKWIRRRRLKKGTEEYFLRKREIKLKNRISARKSIEKKQAHIRELEAKISKLKVEIEVRKKVVQV</sequence>
<evidence type="ECO:0008006" key="4">
    <source>
        <dbReference type="Google" id="ProtNLM"/>
    </source>
</evidence>
<comment type="caution">
    <text evidence="2">The sequence shown here is derived from an EMBL/GenBank/DDBJ whole genome shotgun (WGS) entry which is preliminary data.</text>
</comment>
<proteinExistence type="predicted"/>
<dbReference type="SUPFAM" id="SSF57959">
    <property type="entry name" value="Leucine zipper domain"/>
    <property type="match status" value="1"/>
</dbReference>